<organism evidence="2 3">
    <name type="scientific">Bacillus cereus</name>
    <dbReference type="NCBI Taxonomy" id="1396"/>
    <lineage>
        <taxon>Bacteria</taxon>
        <taxon>Bacillati</taxon>
        <taxon>Bacillota</taxon>
        <taxon>Bacilli</taxon>
        <taxon>Bacillales</taxon>
        <taxon>Bacillaceae</taxon>
        <taxon>Bacillus</taxon>
        <taxon>Bacillus cereus group</taxon>
    </lineage>
</organism>
<comment type="caution">
    <text evidence="2">The sequence shown here is derived from an EMBL/GenBank/DDBJ whole genome shotgun (WGS) entry which is preliminary data.</text>
</comment>
<dbReference type="AlphaFoldDB" id="A0AAW5L7N0"/>
<dbReference type="Proteomes" id="UP001204643">
    <property type="component" value="Unassembled WGS sequence"/>
</dbReference>
<dbReference type="EMBL" id="JANHEB010000055">
    <property type="protein sequence ID" value="MCQ6288010.1"/>
    <property type="molecule type" value="Genomic_DNA"/>
</dbReference>
<accession>A0AAW5L7N0</accession>
<protein>
    <submittedName>
        <fullName evidence="2">Uncharacterized protein</fullName>
    </submittedName>
</protein>
<name>A0AAW5L7N0_BACCE</name>
<feature type="region of interest" description="Disordered" evidence="1">
    <location>
        <begin position="66"/>
        <end position="89"/>
    </location>
</feature>
<evidence type="ECO:0000313" key="2">
    <source>
        <dbReference type="EMBL" id="MCQ6288010.1"/>
    </source>
</evidence>
<proteinExistence type="predicted"/>
<gene>
    <name evidence="2" type="ORF">NPM19_25555</name>
</gene>
<dbReference type="RefSeq" id="WP_256425121.1">
    <property type="nucleotide sequence ID" value="NZ_JANHDY010000061.1"/>
</dbReference>
<evidence type="ECO:0000256" key="1">
    <source>
        <dbReference type="SAM" id="MobiDB-lite"/>
    </source>
</evidence>
<reference evidence="2" key="1">
    <citation type="submission" date="2022-07" db="EMBL/GenBank/DDBJ databases">
        <title>Identification and characterization of Bacillus thuringiensis and other Bacillus cereus group isolates from spinach by whole genome sequencing.</title>
        <authorList>
            <person name="Zao X."/>
            <person name="Zervas A."/>
            <person name="Hendriks M."/>
            <person name="Rajkovic A."/>
            <person name="Van Overbeek L."/>
            <person name="Hendriksen N.B."/>
            <person name="Uyttendaele M."/>
        </authorList>
    </citation>
    <scope>NUCLEOTIDE SEQUENCE</scope>
    <source>
        <strain evidence="2">781001F-1</strain>
    </source>
</reference>
<evidence type="ECO:0000313" key="3">
    <source>
        <dbReference type="Proteomes" id="UP001204643"/>
    </source>
</evidence>
<sequence length="185" mass="21265">MTETIKIEELNTVLPLASLEVLPAEEQKMRLQYWKEHFSIKEILEGLGTYKNKLYNLYKKHEITTQGTIQAKRKRKGKDKTTPKEDIPTELQYTPSTEPAQTQTLPSTIPMQDVTVIPESEPTTIPLEPIEQVESSIPESFHIHYAGRKSKQKVIHQLQALATLLEKESHEQYQFSIQIDAPTLK</sequence>